<evidence type="ECO:0000313" key="2">
    <source>
        <dbReference type="EMBL" id="GBL10715.1"/>
    </source>
</evidence>
<dbReference type="AlphaFoldDB" id="A0A2Z6ULV7"/>
<dbReference type="InterPro" id="IPR011646">
    <property type="entry name" value="KAP_P-loop"/>
</dbReference>
<dbReference type="EMBL" id="BDSG01000047">
    <property type="protein sequence ID" value="GBL10715.1"/>
    <property type="molecule type" value="Genomic_DNA"/>
</dbReference>
<dbReference type="SUPFAM" id="SSF52540">
    <property type="entry name" value="P-loop containing nucleoside triphosphate hydrolases"/>
    <property type="match status" value="1"/>
</dbReference>
<dbReference type="InterPro" id="IPR027417">
    <property type="entry name" value="P-loop_NTPase"/>
</dbReference>
<evidence type="ECO:0000259" key="1">
    <source>
        <dbReference type="Pfam" id="PF07693"/>
    </source>
</evidence>
<protein>
    <recommendedName>
        <fullName evidence="1">KAP NTPase domain-containing protein</fullName>
    </recommendedName>
</protein>
<organism evidence="2 3">
    <name type="scientific">Microcystis aeruginosa Sj</name>
    <dbReference type="NCBI Taxonomy" id="1979544"/>
    <lineage>
        <taxon>Bacteria</taxon>
        <taxon>Bacillati</taxon>
        <taxon>Cyanobacteriota</taxon>
        <taxon>Cyanophyceae</taxon>
        <taxon>Oscillatoriophycideae</taxon>
        <taxon>Chroococcales</taxon>
        <taxon>Microcystaceae</taxon>
        <taxon>Microcystis</taxon>
    </lineage>
</organism>
<sequence>MSEQLIANLANAFKPVPLPADSPFYVDLKAVRADADVCQDLGRKIIRSLPTEYTHQLYTGHRGGGKSTELLRLKKYLEQNNCFVVYFAADEDDIDPEDAQYTDILIACTRHLLEQLKQANSTPLKNWIKSRWQDLIDLALTEIKVEDVKLETGELIKYFGKMSAAIRAIPSQRQEIRNKINPHTVTLLTALNEFIDNSKTVLDDSTKLVVIVDNLDRIVPIYRRDYKTNHDEIFLDRANQLKGLNCHLIYTIPISMAYSNRANDLRDIYDNDPMVLPMIMIRNLDRTINPDGMAKIKAIIEKRTQQFLPTKKLETDIFESQEVLERLCLMTGGHVRNLILLMQTALDHVDALPITAKAAQRAITQARDVYQRTVEHEQWKILAKVYLTNEIQNDEAHRKLLFNRCILQYAYFDADAELKSWYDVHPLITEIKEFKDAILSQPTPGGV</sequence>
<evidence type="ECO:0000313" key="3">
    <source>
        <dbReference type="Proteomes" id="UP000248272"/>
    </source>
</evidence>
<dbReference type="Proteomes" id="UP000248272">
    <property type="component" value="Unassembled WGS sequence"/>
</dbReference>
<dbReference type="Pfam" id="PF07693">
    <property type="entry name" value="KAP_NTPase"/>
    <property type="match status" value="1"/>
</dbReference>
<proteinExistence type="predicted"/>
<reference evidence="2 3" key="1">
    <citation type="journal article" date="2018" name="Front. Microbiol.">
        <title>Adaptation of the Freshwater Bloom-Forming Cyanobacterium Microcystis aeruginosa to Brackish Water Is Driven by Recent Horizontal Transfer of Sucrose Genes.</title>
        <authorList>
            <person name="Tanabe Y."/>
            <person name="Hodoki Y."/>
            <person name="Sano T."/>
            <person name="Tada K."/>
            <person name="Watanabe M.M."/>
        </authorList>
    </citation>
    <scope>NUCLEOTIDE SEQUENCE [LARGE SCALE GENOMIC DNA]</scope>
    <source>
        <strain evidence="2 3">Sj</strain>
    </source>
</reference>
<comment type="caution">
    <text evidence="2">The sequence shown here is derived from an EMBL/GenBank/DDBJ whole genome shotgun (WGS) entry which is preliminary data.</text>
</comment>
<gene>
    <name evidence="2" type="ORF">MSj_02208</name>
</gene>
<name>A0A2Z6ULV7_MICAE</name>
<dbReference type="RefSeq" id="WP_110579179.1">
    <property type="nucleotide sequence ID" value="NZ_BDSG01000047.1"/>
</dbReference>
<accession>A0A2Z6ULV7</accession>
<feature type="domain" description="KAP NTPase" evidence="1">
    <location>
        <begin position="60"/>
        <end position="218"/>
    </location>
</feature>